<evidence type="ECO:0000313" key="4">
    <source>
        <dbReference type="Proteomes" id="UP001283361"/>
    </source>
</evidence>
<evidence type="ECO:0000313" key="3">
    <source>
        <dbReference type="EMBL" id="KAK3792457.1"/>
    </source>
</evidence>
<comment type="caution">
    <text evidence="3">The sequence shown here is derived from an EMBL/GenBank/DDBJ whole genome shotgun (WGS) entry which is preliminary data.</text>
</comment>
<protein>
    <submittedName>
        <fullName evidence="3">Uncharacterized protein</fullName>
    </submittedName>
</protein>
<proteinExistence type="predicted"/>
<accession>A0AAE1AR24</accession>
<organism evidence="3 4">
    <name type="scientific">Elysia crispata</name>
    <name type="common">lettuce slug</name>
    <dbReference type="NCBI Taxonomy" id="231223"/>
    <lineage>
        <taxon>Eukaryota</taxon>
        <taxon>Metazoa</taxon>
        <taxon>Spiralia</taxon>
        <taxon>Lophotrochozoa</taxon>
        <taxon>Mollusca</taxon>
        <taxon>Gastropoda</taxon>
        <taxon>Heterobranchia</taxon>
        <taxon>Euthyneura</taxon>
        <taxon>Panpulmonata</taxon>
        <taxon>Sacoglossa</taxon>
        <taxon>Placobranchoidea</taxon>
        <taxon>Plakobranchidae</taxon>
        <taxon>Elysia</taxon>
    </lineage>
</organism>
<evidence type="ECO:0000256" key="2">
    <source>
        <dbReference type="SAM" id="SignalP"/>
    </source>
</evidence>
<dbReference type="AlphaFoldDB" id="A0AAE1AR24"/>
<reference evidence="3" key="1">
    <citation type="journal article" date="2023" name="G3 (Bethesda)">
        <title>A reference genome for the long-term kleptoplast-retaining sea slug Elysia crispata morphotype clarki.</title>
        <authorList>
            <person name="Eastman K.E."/>
            <person name="Pendleton A.L."/>
            <person name="Shaikh M.A."/>
            <person name="Suttiyut T."/>
            <person name="Ogas R."/>
            <person name="Tomko P."/>
            <person name="Gavelis G."/>
            <person name="Widhalm J.R."/>
            <person name="Wisecaver J.H."/>
        </authorList>
    </citation>
    <scope>NUCLEOTIDE SEQUENCE</scope>
    <source>
        <strain evidence="3">ECLA1</strain>
    </source>
</reference>
<dbReference type="Proteomes" id="UP001283361">
    <property type="component" value="Unassembled WGS sequence"/>
</dbReference>
<feature type="signal peptide" evidence="2">
    <location>
        <begin position="1"/>
        <end position="20"/>
    </location>
</feature>
<evidence type="ECO:0000256" key="1">
    <source>
        <dbReference type="SAM" id="MobiDB-lite"/>
    </source>
</evidence>
<feature type="region of interest" description="Disordered" evidence="1">
    <location>
        <begin position="83"/>
        <end position="117"/>
    </location>
</feature>
<dbReference type="EMBL" id="JAWDGP010001372">
    <property type="protein sequence ID" value="KAK3792457.1"/>
    <property type="molecule type" value="Genomic_DNA"/>
</dbReference>
<feature type="chain" id="PRO_5041983619" evidence="2">
    <location>
        <begin position="21"/>
        <end position="188"/>
    </location>
</feature>
<gene>
    <name evidence="3" type="ORF">RRG08_049156</name>
</gene>
<keyword evidence="2" id="KW-0732">Signal</keyword>
<keyword evidence="4" id="KW-1185">Reference proteome</keyword>
<sequence length="188" mass="21646">MASPTVITVLSLLWPELTFSDVDHMAVPQTGQDLDLPPDSGQVSIVHNLRLLDVFDRHLLHNHYSQTNHKQHYHDKDIHSKSFHERMSNRRRNGQGQEERDKSVGQRNGRPFPNLTKRSRIFPFWPEELGQLAKPWPRTTRPNEQSRFSLDNSCRRWEVISGLGEPPHQSAIRRALGLSPLNNGANGR</sequence>
<name>A0AAE1AR24_9GAST</name>